<evidence type="ECO:0000313" key="4">
    <source>
        <dbReference type="Proteomes" id="UP000838412"/>
    </source>
</evidence>
<dbReference type="Proteomes" id="UP000838412">
    <property type="component" value="Chromosome 1"/>
</dbReference>
<protein>
    <submittedName>
        <fullName evidence="3">Hypp565 protein</fullName>
    </submittedName>
</protein>
<feature type="region of interest" description="Disordered" evidence="1">
    <location>
        <begin position="883"/>
        <end position="953"/>
    </location>
</feature>
<dbReference type="PANTHER" id="PTHR47027">
    <property type="entry name" value="REVERSE TRANSCRIPTASE DOMAIN-CONTAINING PROTEIN"/>
    <property type="match status" value="1"/>
</dbReference>
<dbReference type="AlphaFoldDB" id="A0A8J9W137"/>
<dbReference type="InterPro" id="IPR000477">
    <property type="entry name" value="RT_dom"/>
</dbReference>
<dbReference type="SUPFAM" id="SSF56219">
    <property type="entry name" value="DNase I-like"/>
    <property type="match status" value="1"/>
</dbReference>
<keyword evidence="4" id="KW-1185">Reference proteome</keyword>
<accession>A0A8J9W137</accession>
<name>A0A8J9W137_BRALA</name>
<proteinExistence type="predicted"/>
<dbReference type="OrthoDB" id="6243742at2759"/>
<feature type="domain" description="Reverse transcriptase" evidence="2">
    <location>
        <begin position="512"/>
        <end position="757"/>
    </location>
</feature>
<sequence>MAAELVGNELDRLSVAVAGLTEVRWPGSGSHVANDFNFLWSGRDDGQHRQGVALALAPSASRALVHWKPVNNRLLLARLRHTHGRVSVIVAYAPTNMAPDEEKDEFYIQMSALMDDISRHDIIWVLGDFNATTGPDRDGFERALGPHGTGSCNNNGSRLLEFCTNHHLRTERSFFPHKRIHSMTWISNDGYTRKELDHILTNRRWHTTTDCRVYRSAELGNTDHRLLAMTVCLRLQRDPTSKVQRKVDISRLRSPEVAAHFQLDLHNRFAALSTDEDNSEEIWSDFKKGITTAATKVLGHKRRKKKKDFLSEETLHVVEARRTARLEGNHSDHRRLNAQRNKLLRKDKQTWLDDLADEAEASARRGDQGSLYRTLKTLSGKSTPPTAPVKALDGSIPDTPEKQVARWREHFQSLLNRPPPTPSPQLDEQAASATEDDSVPTGPPVLDEVAKAIQKLKAGRAAGADGIAPELLLQGGPAVAHQLQHLFTAIWNSEAIPADWLLGVILPFWKKGPKDLCSNYRGITLLSVPGKVFANVLLARLRPLLLRKQRREQSGFTPGRSTVDRILALRLLAERRREYRKPLYAAYVDLKQAFDSVDRPALWKILKIIGVPAKLIKLLSLLYSDTSSCVRVNGKMSDSFTINSGVRQGCVLAPTVFNTAIDYVMGRTVAQCACGASFGDITITDLDYADDVAILAELLDVLQLALEVMDRETQPLGLMVSWEKTKVQSLSDYEAPPAALVINTHRVEPVDRFCYLGGTITSDCKCDVDINLRIGRASSAMANLDRVWCSRRISPQTKIRLYNSLVLPILTYGGETWTLTAAQECRLDAFDTKCQRRILGIRWYDHISNDILRERSNQPPLSGKLRSARLRLLGHLIRAEPPLEPASLLKEPPPPTHLGSAQREAQTDLDRPSQQRPAGSRPHHRHCLGDSAEQDGLEKGLPRRHAPLGSKRT</sequence>
<dbReference type="CDD" id="cd01650">
    <property type="entry name" value="RT_nLTR_like"/>
    <property type="match status" value="1"/>
</dbReference>
<evidence type="ECO:0000313" key="3">
    <source>
        <dbReference type="EMBL" id="CAH1233043.1"/>
    </source>
</evidence>
<evidence type="ECO:0000256" key="1">
    <source>
        <dbReference type="SAM" id="MobiDB-lite"/>
    </source>
</evidence>
<dbReference type="CDD" id="cd09076">
    <property type="entry name" value="L1-EN"/>
    <property type="match status" value="1"/>
</dbReference>
<feature type="compositionally biased region" description="Basic residues" evidence="1">
    <location>
        <begin position="942"/>
        <end position="953"/>
    </location>
</feature>
<dbReference type="EMBL" id="OV696686">
    <property type="protein sequence ID" value="CAH1233043.1"/>
    <property type="molecule type" value="Genomic_DNA"/>
</dbReference>
<reference evidence="3" key="1">
    <citation type="submission" date="2022-01" db="EMBL/GenBank/DDBJ databases">
        <authorList>
            <person name="Braso-Vives M."/>
        </authorList>
    </citation>
    <scope>NUCLEOTIDE SEQUENCE</scope>
</reference>
<feature type="region of interest" description="Disordered" evidence="1">
    <location>
        <begin position="414"/>
        <end position="444"/>
    </location>
</feature>
<feature type="region of interest" description="Disordered" evidence="1">
    <location>
        <begin position="372"/>
        <end position="398"/>
    </location>
</feature>
<dbReference type="Gene3D" id="3.60.10.10">
    <property type="entry name" value="Endonuclease/exonuclease/phosphatase"/>
    <property type="match status" value="1"/>
</dbReference>
<dbReference type="PANTHER" id="PTHR47027:SF24">
    <property type="entry name" value="RIBONUCLEASE H"/>
    <property type="match status" value="1"/>
</dbReference>
<organism evidence="3 4">
    <name type="scientific">Branchiostoma lanceolatum</name>
    <name type="common">Common lancelet</name>
    <name type="synonym">Amphioxus lanceolatum</name>
    <dbReference type="NCBI Taxonomy" id="7740"/>
    <lineage>
        <taxon>Eukaryota</taxon>
        <taxon>Metazoa</taxon>
        <taxon>Chordata</taxon>
        <taxon>Cephalochordata</taxon>
        <taxon>Leptocardii</taxon>
        <taxon>Amphioxiformes</taxon>
        <taxon>Branchiostomatidae</taxon>
        <taxon>Branchiostoma</taxon>
    </lineage>
</organism>
<dbReference type="InterPro" id="IPR036691">
    <property type="entry name" value="Endo/exonu/phosph_ase_sf"/>
</dbReference>
<dbReference type="Pfam" id="PF00078">
    <property type="entry name" value="RVT_1"/>
    <property type="match status" value="1"/>
</dbReference>
<evidence type="ECO:0000259" key="2">
    <source>
        <dbReference type="Pfam" id="PF00078"/>
    </source>
</evidence>
<gene>
    <name evidence="3" type="primary">Hypp565</name>
    <name evidence="3" type="ORF">BLAG_LOCUS1916</name>
</gene>